<evidence type="ECO:0000313" key="2">
    <source>
        <dbReference type="EMBL" id="GFU29044.1"/>
    </source>
</evidence>
<dbReference type="Proteomes" id="UP000887013">
    <property type="component" value="Unassembled WGS sequence"/>
</dbReference>
<organism evidence="2 3">
    <name type="scientific">Nephila pilipes</name>
    <name type="common">Giant wood spider</name>
    <name type="synonym">Nephila maculata</name>
    <dbReference type="NCBI Taxonomy" id="299642"/>
    <lineage>
        <taxon>Eukaryota</taxon>
        <taxon>Metazoa</taxon>
        <taxon>Ecdysozoa</taxon>
        <taxon>Arthropoda</taxon>
        <taxon>Chelicerata</taxon>
        <taxon>Arachnida</taxon>
        <taxon>Araneae</taxon>
        <taxon>Araneomorphae</taxon>
        <taxon>Entelegynae</taxon>
        <taxon>Araneoidea</taxon>
        <taxon>Nephilidae</taxon>
        <taxon>Nephila</taxon>
    </lineage>
</organism>
<feature type="compositionally biased region" description="Polar residues" evidence="1">
    <location>
        <begin position="57"/>
        <end position="74"/>
    </location>
</feature>
<dbReference type="AlphaFoldDB" id="A0A8X6UJY5"/>
<comment type="caution">
    <text evidence="2">The sequence shown here is derived from an EMBL/GenBank/DDBJ whole genome shotgun (WGS) entry which is preliminary data.</text>
</comment>
<gene>
    <name evidence="2" type="ORF">NPIL_9981</name>
</gene>
<feature type="region of interest" description="Disordered" evidence="1">
    <location>
        <begin position="43"/>
        <end position="85"/>
    </location>
</feature>
<feature type="region of interest" description="Disordered" evidence="1">
    <location>
        <begin position="91"/>
        <end position="110"/>
    </location>
</feature>
<evidence type="ECO:0000313" key="3">
    <source>
        <dbReference type="Proteomes" id="UP000887013"/>
    </source>
</evidence>
<evidence type="ECO:0000256" key="1">
    <source>
        <dbReference type="SAM" id="MobiDB-lite"/>
    </source>
</evidence>
<protein>
    <submittedName>
        <fullName evidence="2">Uncharacterized protein</fullName>
    </submittedName>
</protein>
<feature type="compositionally biased region" description="Polar residues" evidence="1">
    <location>
        <begin position="95"/>
        <end position="108"/>
    </location>
</feature>
<proteinExistence type="predicted"/>
<accession>A0A8X6UJY5</accession>
<name>A0A8X6UJY5_NEPPI</name>
<sequence length="128" mass="14435">MTFCLPRTGIHDNSIGAPLVRIYQLTILYLLTRSLIQNTIIGNAPTLQKNGRKSSTRYDVSSTPSGESFNGSNPHNDREHLGWPTPHCRVEANLSEANPHQSDEQTQYLHEIMDEVRSRSNPRKGNHT</sequence>
<reference evidence="2" key="1">
    <citation type="submission" date="2020-08" db="EMBL/GenBank/DDBJ databases">
        <title>Multicomponent nature underlies the extraordinary mechanical properties of spider dragline silk.</title>
        <authorList>
            <person name="Kono N."/>
            <person name="Nakamura H."/>
            <person name="Mori M."/>
            <person name="Yoshida Y."/>
            <person name="Ohtoshi R."/>
            <person name="Malay A.D."/>
            <person name="Moran D.A.P."/>
            <person name="Tomita M."/>
            <person name="Numata K."/>
            <person name="Arakawa K."/>
        </authorList>
    </citation>
    <scope>NUCLEOTIDE SEQUENCE</scope>
</reference>
<dbReference type="EMBL" id="BMAW01082406">
    <property type="protein sequence ID" value="GFU29044.1"/>
    <property type="molecule type" value="Genomic_DNA"/>
</dbReference>
<keyword evidence="3" id="KW-1185">Reference proteome</keyword>